<dbReference type="RefSeq" id="WP_161110419.1">
    <property type="nucleotide sequence ID" value="NZ_WWHY01000001.1"/>
</dbReference>
<gene>
    <name evidence="2" type="ORF">GTW20_05300</name>
</gene>
<organism evidence="2 3">
    <name type="scientific">Nocardiopsis alba</name>
    <dbReference type="NCBI Taxonomy" id="53437"/>
    <lineage>
        <taxon>Bacteria</taxon>
        <taxon>Bacillati</taxon>
        <taxon>Actinomycetota</taxon>
        <taxon>Actinomycetes</taxon>
        <taxon>Streptosporangiales</taxon>
        <taxon>Nocardiopsidaceae</taxon>
        <taxon>Nocardiopsis</taxon>
    </lineage>
</organism>
<evidence type="ECO:0000259" key="1">
    <source>
        <dbReference type="Pfam" id="PF00561"/>
    </source>
</evidence>
<dbReference type="InterPro" id="IPR000073">
    <property type="entry name" value="AB_hydrolase_1"/>
</dbReference>
<dbReference type="GO" id="GO:0016787">
    <property type="term" value="F:hydrolase activity"/>
    <property type="evidence" value="ECO:0007669"/>
    <property type="project" value="UniProtKB-KW"/>
</dbReference>
<dbReference type="PANTHER" id="PTHR43433:SF5">
    <property type="entry name" value="AB HYDROLASE-1 DOMAIN-CONTAINING PROTEIN"/>
    <property type="match status" value="1"/>
</dbReference>
<evidence type="ECO:0000313" key="2">
    <source>
        <dbReference type="EMBL" id="MYR31700.1"/>
    </source>
</evidence>
<dbReference type="Pfam" id="PF00561">
    <property type="entry name" value="Abhydrolase_1"/>
    <property type="match status" value="1"/>
</dbReference>
<dbReference type="InterPro" id="IPR050471">
    <property type="entry name" value="AB_hydrolase"/>
</dbReference>
<accession>A0A7K2IP05</accession>
<dbReference type="EMBL" id="WWHY01000001">
    <property type="protein sequence ID" value="MYR31700.1"/>
    <property type="molecule type" value="Genomic_DNA"/>
</dbReference>
<name>A0A7K2IP05_9ACTN</name>
<evidence type="ECO:0000313" key="3">
    <source>
        <dbReference type="Proteomes" id="UP000467124"/>
    </source>
</evidence>
<dbReference type="InterPro" id="IPR029058">
    <property type="entry name" value="AB_hydrolase_fold"/>
</dbReference>
<proteinExistence type="predicted"/>
<reference evidence="2 3" key="1">
    <citation type="journal article" date="2019" name="Nat. Commun.">
        <title>The antimicrobial potential of Streptomyces from insect microbiomes.</title>
        <authorList>
            <person name="Chevrette M.G."/>
            <person name="Carlson C.M."/>
            <person name="Ortega H.E."/>
            <person name="Thomas C."/>
            <person name="Ananiev G.E."/>
            <person name="Barns K.J."/>
            <person name="Book A.J."/>
            <person name="Cagnazzo J."/>
            <person name="Carlos C."/>
            <person name="Flanigan W."/>
            <person name="Grubbs K.J."/>
            <person name="Horn H.A."/>
            <person name="Hoffmann F.M."/>
            <person name="Klassen J.L."/>
            <person name="Knack J.J."/>
            <person name="Lewin G.R."/>
            <person name="McDonald B.R."/>
            <person name="Muller L."/>
            <person name="Melo W.G.P."/>
            <person name="Pinto-Tomas A.A."/>
            <person name="Schmitz A."/>
            <person name="Wendt-Pienkowski E."/>
            <person name="Wildman S."/>
            <person name="Zhao M."/>
            <person name="Zhang F."/>
            <person name="Bugni T.S."/>
            <person name="Andes D.R."/>
            <person name="Pupo M.T."/>
            <person name="Currie C.R."/>
        </authorList>
    </citation>
    <scope>NUCLEOTIDE SEQUENCE [LARGE SCALE GENOMIC DNA]</scope>
    <source>
        <strain evidence="2 3">SID5840</strain>
    </source>
</reference>
<feature type="domain" description="AB hydrolase-1" evidence="1">
    <location>
        <begin position="32"/>
        <end position="280"/>
    </location>
</feature>
<protein>
    <submittedName>
        <fullName evidence="2">Alpha/beta fold hydrolase</fullName>
    </submittedName>
</protein>
<dbReference type="PANTHER" id="PTHR43433">
    <property type="entry name" value="HYDROLASE, ALPHA/BETA FOLD FAMILY PROTEIN"/>
    <property type="match status" value="1"/>
</dbReference>
<keyword evidence="2" id="KW-0378">Hydrolase</keyword>
<dbReference type="AlphaFoldDB" id="A0A7K2IP05"/>
<dbReference type="SUPFAM" id="SSF53474">
    <property type="entry name" value="alpha/beta-Hydrolases"/>
    <property type="match status" value="1"/>
</dbReference>
<dbReference type="Proteomes" id="UP000467124">
    <property type="component" value="Unassembled WGS sequence"/>
</dbReference>
<sequence>MDRRTWSPVRWARNGEVRLAFDTWGEENGGDPILLIMGMGINRQWWPDDLCRALAEQGFSVARYDNRDSGESTYLPPVRTRKPFTALMRRRGDAYTAEEMADDAIAVMDELGWGSAHVFGISLGGAIAQRVAIGHPDRVRTLTSMAAVPADVSGPGLLRYINLFSMARLVRWNHPATREGAIQGSLDIARFCASSRRPFDEEEARERAERLVDHGSRDNLAHSRQIGAQWHGPGIDAITVPTLVIHGQDDPLIRPRAAADIASRVPGARPVVLPGVGHDVPGFARRPVAELIRGLADEAPASSGSR</sequence>
<comment type="caution">
    <text evidence="2">The sequence shown here is derived from an EMBL/GenBank/DDBJ whole genome shotgun (WGS) entry which is preliminary data.</text>
</comment>
<dbReference type="Gene3D" id="3.40.50.1820">
    <property type="entry name" value="alpha/beta hydrolase"/>
    <property type="match status" value="1"/>
</dbReference>